<organism evidence="1">
    <name type="scientific">uncultured Sporomusa sp</name>
    <dbReference type="NCBI Taxonomy" id="307249"/>
    <lineage>
        <taxon>Bacteria</taxon>
        <taxon>Bacillati</taxon>
        <taxon>Bacillota</taxon>
        <taxon>Negativicutes</taxon>
        <taxon>Selenomonadales</taxon>
        <taxon>Sporomusaceae</taxon>
        <taxon>Sporomusa</taxon>
        <taxon>environmental samples</taxon>
    </lineage>
</organism>
<dbReference type="AlphaFoldDB" id="A0A212LXW7"/>
<evidence type="ECO:0000313" key="1">
    <source>
        <dbReference type="EMBL" id="SCM82444.1"/>
    </source>
</evidence>
<reference evidence="1" key="1">
    <citation type="submission" date="2016-08" db="EMBL/GenBank/DDBJ databases">
        <authorList>
            <person name="Seilhamer J.J."/>
        </authorList>
    </citation>
    <scope>NUCLEOTIDE SEQUENCE</scope>
    <source>
        <strain evidence="1">86</strain>
    </source>
</reference>
<protein>
    <submittedName>
        <fullName evidence="1">Uncharacterized protein</fullName>
    </submittedName>
</protein>
<gene>
    <name evidence="1" type="ORF">KL86SPO_50215</name>
</gene>
<dbReference type="EMBL" id="FMJE01000005">
    <property type="protein sequence ID" value="SCM82444.1"/>
    <property type="molecule type" value="Genomic_DNA"/>
</dbReference>
<sequence>MAEIIIKLPRCLLVLTEPEILALLKTNPGIWAQALKRGKGLSRFEKSMERRG</sequence>
<name>A0A212LXW7_9FIRM</name>
<proteinExistence type="predicted"/>
<accession>A0A212LXW7</accession>